<comment type="caution">
    <text evidence="1">The sequence shown here is derived from an EMBL/GenBank/DDBJ whole genome shotgun (WGS) entry which is preliminary data.</text>
</comment>
<reference evidence="1" key="1">
    <citation type="submission" date="2018-11" db="EMBL/GenBank/DDBJ databases">
        <authorList>
            <consortium name="Pathogen Informatics"/>
        </authorList>
    </citation>
    <scope>NUCLEOTIDE SEQUENCE</scope>
</reference>
<organism evidence="1 2">
    <name type="scientific">Protopolystoma xenopodis</name>
    <dbReference type="NCBI Taxonomy" id="117903"/>
    <lineage>
        <taxon>Eukaryota</taxon>
        <taxon>Metazoa</taxon>
        <taxon>Spiralia</taxon>
        <taxon>Lophotrochozoa</taxon>
        <taxon>Platyhelminthes</taxon>
        <taxon>Monogenea</taxon>
        <taxon>Polyopisthocotylea</taxon>
        <taxon>Polystomatidea</taxon>
        <taxon>Polystomatidae</taxon>
        <taxon>Protopolystoma</taxon>
    </lineage>
</organism>
<accession>A0A3S5ARC4</accession>
<gene>
    <name evidence="1" type="ORF">PXEA_LOCUS16621</name>
</gene>
<dbReference type="Proteomes" id="UP000784294">
    <property type="component" value="Unassembled WGS sequence"/>
</dbReference>
<evidence type="ECO:0000313" key="1">
    <source>
        <dbReference type="EMBL" id="VEL23181.1"/>
    </source>
</evidence>
<evidence type="ECO:0000313" key="2">
    <source>
        <dbReference type="Proteomes" id="UP000784294"/>
    </source>
</evidence>
<dbReference type="AlphaFoldDB" id="A0A3S5ARC4"/>
<keyword evidence="2" id="KW-1185">Reference proteome</keyword>
<dbReference type="EMBL" id="CAAALY010060496">
    <property type="protein sequence ID" value="VEL23181.1"/>
    <property type="molecule type" value="Genomic_DNA"/>
</dbReference>
<proteinExistence type="predicted"/>
<sequence>MPTRPADAGSARIELIDLSELAGHVVAEATDRMTVLEMVLEAQHGHQTKQVTIDDHPKALAPVAASVEIGGEFAVESAFTIDTEIAELNLGESSCLETIEAELSAIQNLCQTWGRSLGEEAGHPGPMDPRSTIKADVLARLADTTSAAAANEDTGLLLSYLGLLVKNNGNTPTSDIVSLLLDGHLPRSSDLRFRATVYGSPVPGRQVASPETFGIHCAGGYRSTLASLPPSAPTSGRQSPSDLRFLSSDAKQSITGANLNSLLRRAEANAIFGGSSLTTYPEDKTLDRFRQASSKVWALSILQLSKLF</sequence>
<protein>
    <submittedName>
        <fullName evidence="1">Uncharacterized protein</fullName>
    </submittedName>
</protein>
<name>A0A3S5ARC4_9PLAT</name>
<dbReference type="OrthoDB" id="8918678at2759"/>